<proteinExistence type="predicted"/>
<dbReference type="InterPro" id="IPR014971">
    <property type="entry name" value="KGK"/>
</dbReference>
<evidence type="ECO:0000313" key="2">
    <source>
        <dbReference type="Proteomes" id="UP000218238"/>
    </source>
</evidence>
<keyword evidence="2" id="KW-1185">Reference proteome</keyword>
<organism evidence="1 2">
    <name type="scientific">Brunnivagina elsteri CCALA 953</name>
    <dbReference type="NCBI Taxonomy" id="987040"/>
    <lineage>
        <taxon>Bacteria</taxon>
        <taxon>Bacillati</taxon>
        <taxon>Cyanobacteriota</taxon>
        <taxon>Cyanophyceae</taxon>
        <taxon>Nostocales</taxon>
        <taxon>Calotrichaceae</taxon>
        <taxon>Brunnivagina</taxon>
    </lineage>
</organism>
<dbReference type="Pfam" id="PF08872">
    <property type="entry name" value="KGK"/>
    <property type="match status" value="1"/>
</dbReference>
<dbReference type="RefSeq" id="WP_095721175.1">
    <property type="nucleotide sequence ID" value="NZ_NTFS01000059.1"/>
</dbReference>
<accession>A0A2A2TLL5</accession>
<sequence length="112" mass="12895">MELRDNDVISMDAGKSLTSSPTFQVEEALARLKSRFFYNGFPQVESFYFSDEGVRCKMLRANGSGWRKGKIRFRLEFIPDEKDEIEVQVTTVKQSLLPASPLDDLRENLNIE</sequence>
<protein>
    <recommendedName>
        <fullName evidence="3">KGK domain-containing protein</fullName>
    </recommendedName>
</protein>
<gene>
    <name evidence="1" type="ORF">CK510_07850</name>
</gene>
<dbReference type="Proteomes" id="UP000218238">
    <property type="component" value="Unassembled WGS sequence"/>
</dbReference>
<dbReference type="EMBL" id="NTFS01000059">
    <property type="protein sequence ID" value="PAX58375.1"/>
    <property type="molecule type" value="Genomic_DNA"/>
</dbReference>
<dbReference type="OrthoDB" id="454733at2"/>
<dbReference type="AlphaFoldDB" id="A0A2A2TLL5"/>
<comment type="caution">
    <text evidence="1">The sequence shown here is derived from an EMBL/GenBank/DDBJ whole genome shotgun (WGS) entry which is preliminary data.</text>
</comment>
<name>A0A2A2TLL5_9CYAN</name>
<evidence type="ECO:0000313" key="1">
    <source>
        <dbReference type="EMBL" id="PAX58375.1"/>
    </source>
</evidence>
<reference evidence="1 2" key="1">
    <citation type="submission" date="2017-08" db="EMBL/GenBank/DDBJ databases">
        <title>Draft genome sequence of filamentous cyanobacterium Calothrix elsteri CCALA 953.</title>
        <authorList>
            <person name="Gagunashvili A.N."/>
            <person name="Elster J."/>
            <person name="Andresson O.S."/>
        </authorList>
    </citation>
    <scope>NUCLEOTIDE SEQUENCE [LARGE SCALE GENOMIC DNA]</scope>
    <source>
        <strain evidence="1 2">CCALA 953</strain>
    </source>
</reference>
<evidence type="ECO:0008006" key="3">
    <source>
        <dbReference type="Google" id="ProtNLM"/>
    </source>
</evidence>